<comment type="caution">
    <text evidence="2">The sequence shown here is derived from an EMBL/GenBank/DDBJ whole genome shotgun (WGS) entry which is preliminary data.</text>
</comment>
<feature type="region of interest" description="Disordered" evidence="1">
    <location>
        <begin position="1"/>
        <end position="116"/>
    </location>
</feature>
<sequence>MAAAGTATQRAGRTKRAEHADAGGGGGGGGDHARVHAPSAPPVPGRPRQLPARAPPPPYSTNQTSRDRTPARPRTPTPRVPVPRHAHAKLDDGGDGASWSRPAGPGGRTEHAARAGGGVVRRAPFCPALRSTATGAFVPFGEPPAPF</sequence>
<name>A0A8T0TP40_PANVG</name>
<evidence type="ECO:0000313" key="3">
    <source>
        <dbReference type="Proteomes" id="UP000823388"/>
    </source>
</evidence>
<dbReference type="AlphaFoldDB" id="A0A8T0TP40"/>
<evidence type="ECO:0000313" key="2">
    <source>
        <dbReference type="EMBL" id="KAG2612630.1"/>
    </source>
</evidence>
<evidence type="ECO:0000256" key="1">
    <source>
        <dbReference type="SAM" id="MobiDB-lite"/>
    </source>
</evidence>
<dbReference type="EMBL" id="CM029043">
    <property type="protein sequence ID" value="KAG2612630.1"/>
    <property type="molecule type" value="Genomic_DNA"/>
</dbReference>
<dbReference type="Proteomes" id="UP000823388">
    <property type="component" value="Chromosome 4K"/>
</dbReference>
<proteinExistence type="predicted"/>
<gene>
    <name evidence="2" type="ORF">PVAP13_4KG314205</name>
</gene>
<accession>A0A8T0TP40</accession>
<protein>
    <submittedName>
        <fullName evidence="2">Uncharacterized protein</fullName>
    </submittedName>
</protein>
<keyword evidence="3" id="KW-1185">Reference proteome</keyword>
<organism evidence="2 3">
    <name type="scientific">Panicum virgatum</name>
    <name type="common">Blackwell switchgrass</name>
    <dbReference type="NCBI Taxonomy" id="38727"/>
    <lineage>
        <taxon>Eukaryota</taxon>
        <taxon>Viridiplantae</taxon>
        <taxon>Streptophyta</taxon>
        <taxon>Embryophyta</taxon>
        <taxon>Tracheophyta</taxon>
        <taxon>Spermatophyta</taxon>
        <taxon>Magnoliopsida</taxon>
        <taxon>Liliopsida</taxon>
        <taxon>Poales</taxon>
        <taxon>Poaceae</taxon>
        <taxon>PACMAD clade</taxon>
        <taxon>Panicoideae</taxon>
        <taxon>Panicodae</taxon>
        <taxon>Paniceae</taxon>
        <taxon>Panicinae</taxon>
        <taxon>Panicum</taxon>
        <taxon>Panicum sect. Hiantes</taxon>
    </lineage>
</organism>
<feature type="compositionally biased region" description="Low complexity" evidence="1">
    <location>
        <begin position="1"/>
        <end position="11"/>
    </location>
</feature>
<reference evidence="2" key="1">
    <citation type="submission" date="2020-05" db="EMBL/GenBank/DDBJ databases">
        <title>WGS assembly of Panicum virgatum.</title>
        <authorList>
            <person name="Lovell J.T."/>
            <person name="Jenkins J."/>
            <person name="Shu S."/>
            <person name="Juenger T.E."/>
            <person name="Schmutz J."/>
        </authorList>
    </citation>
    <scope>NUCLEOTIDE SEQUENCE</scope>
    <source>
        <strain evidence="2">AP13</strain>
    </source>
</reference>